<dbReference type="EMBL" id="BAAAQB010000044">
    <property type="protein sequence ID" value="GAA2147111.1"/>
    <property type="molecule type" value="Genomic_DNA"/>
</dbReference>
<feature type="transmembrane region" description="Helical" evidence="8">
    <location>
        <begin position="362"/>
        <end position="381"/>
    </location>
</feature>
<evidence type="ECO:0000256" key="5">
    <source>
        <dbReference type="ARBA" id="ARBA00022692"/>
    </source>
</evidence>
<dbReference type="Proteomes" id="UP001500102">
    <property type="component" value="Unassembled WGS sequence"/>
</dbReference>
<keyword evidence="6 8" id="KW-1133">Transmembrane helix</keyword>
<keyword evidence="5 8" id="KW-0812">Transmembrane</keyword>
<gene>
    <name evidence="11" type="ORF">GCM10009825_41250</name>
</gene>
<evidence type="ECO:0000313" key="12">
    <source>
        <dbReference type="Proteomes" id="UP001500102"/>
    </source>
</evidence>
<comment type="subcellular location">
    <subcellularLocation>
        <location evidence="1">Cell membrane</location>
        <topology evidence="1">Multi-pass membrane protein</topology>
    </subcellularLocation>
</comment>
<dbReference type="InterPro" id="IPR056785">
    <property type="entry name" value="YkcA/B-like_C"/>
</dbReference>
<keyword evidence="3" id="KW-0328">Glycosyltransferase</keyword>
<dbReference type="PANTHER" id="PTHR33908:SF3">
    <property type="entry name" value="UNDECAPRENYL PHOSPHATE-ALPHA-4-AMINO-4-DEOXY-L-ARABINOSE ARABINOSYL TRANSFERASE"/>
    <property type="match status" value="1"/>
</dbReference>
<evidence type="ECO:0000259" key="10">
    <source>
        <dbReference type="Pfam" id="PF24878"/>
    </source>
</evidence>
<dbReference type="InterPro" id="IPR050297">
    <property type="entry name" value="LipidA_mod_glycosyltrf_83"/>
</dbReference>
<evidence type="ECO:0000256" key="6">
    <source>
        <dbReference type="ARBA" id="ARBA00022989"/>
    </source>
</evidence>
<feature type="transmembrane region" description="Helical" evidence="8">
    <location>
        <begin position="21"/>
        <end position="38"/>
    </location>
</feature>
<feature type="domain" description="Putative mannosyltransferase YkcA/B-like C-terminal" evidence="10">
    <location>
        <begin position="519"/>
        <end position="607"/>
    </location>
</feature>
<feature type="transmembrane region" description="Helical" evidence="8">
    <location>
        <begin position="335"/>
        <end position="356"/>
    </location>
</feature>
<evidence type="ECO:0000256" key="4">
    <source>
        <dbReference type="ARBA" id="ARBA00022679"/>
    </source>
</evidence>
<dbReference type="Pfam" id="PF24878">
    <property type="entry name" value="YkcB_C"/>
    <property type="match status" value="1"/>
</dbReference>
<evidence type="ECO:0000313" key="11">
    <source>
        <dbReference type="EMBL" id="GAA2147111.1"/>
    </source>
</evidence>
<feature type="transmembrane region" description="Helical" evidence="8">
    <location>
        <begin position="444"/>
        <end position="466"/>
    </location>
</feature>
<feature type="transmembrane region" description="Helical" evidence="8">
    <location>
        <begin position="418"/>
        <end position="437"/>
    </location>
</feature>
<dbReference type="InterPro" id="IPR038731">
    <property type="entry name" value="RgtA/B/C-like"/>
</dbReference>
<keyword evidence="7 8" id="KW-0472">Membrane</keyword>
<dbReference type="PANTHER" id="PTHR33908">
    <property type="entry name" value="MANNOSYLTRANSFERASE YKCB-RELATED"/>
    <property type="match status" value="1"/>
</dbReference>
<protein>
    <submittedName>
        <fullName evidence="11">Glycosyltransferase family 39 protein</fullName>
    </submittedName>
</protein>
<evidence type="ECO:0000256" key="2">
    <source>
        <dbReference type="ARBA" id="ARBA00022475"/>
    </source>
</evidence>
<reference evidence="11 12" key="1">
    <citation type="journal article" date="2019" name="Int. J. Syst. Evol. Microbiol.">
        <title>The Global Catalogue of Microorganisms (GCM) 10K type strain sequencing project: providing services to taxonomists for standard genome sequencing and annotation.</title>
        <authorList>
            <consortium name="The Broad Institute Genomics Platform"/>
            <consortium name="The Broad Institute Genome Sequencing Center for Infectious Disease"/>
            <person name="Wu L."/>
            <person name="Ma J."/>
        </authorList>
    </citation>
    <scope>NUCLEOTIDE SEQUENCE [LARGE SCALE GENOMIC DNA]</scope>
    <source>
        <strain evidence="11 12">JCM 15921</strain>
    </source>
</reference>
<dbReference type="Pfam" id="PF13231">
    <property type="entry name" value="PMT_2"/>
    <property type="match status" value="1"/>
</dbReference>
<evidence type="ECO:0000256" key="3">
    <source>
        <dbReference type="ARBA" id="ARBA00022676"/>
    </source>
</evidence>
<keyword evidence="4" id="KW-0808">Transferase</keyword>
<feature type="transmembrane region" description="Helical" evidence="8">
    <location>
        <begin position="220"/>
        <end position="238"/>
    </location>
</feature>
<evidence type="ECO:0000256" key="8">
    <source>
        <dbReference type="SAM" id="Phobius"/>
    </source>
</evidence>
<feature type="transmembrane region" description="Helical" evidence="8">
    <location>
        <begin position="196"/>
        <end position="213"/>
    </location>
</feature>
<organism evidence="11 12">
    <name type="scientific">Arthrobacter humicola</name>
    <dbReference type="NCBI Taxonomy" id="409291"/>
    <lineage>
        <taxon>Bacteria</taxon>
        <taxon>Bacillati</taxon>
        <taxon>Actinomycetota</taxon>
        <taxon>Actinomycetes</taxon>
        <taxon>Micrococcales</taxon>
        <taxon>Micrococcaceae</taxon>
        <taxon>Arthrobacter</taxon>
    </lineage>
</organism>
<accession>A0ABN2ZT67</accession>
<sequence>MRAAIRIIWRGPTDHPRWERPVLLGLLLCATLVYVWKLDQNGWANAYYSAAVQAGQQNPAAFFFGSLDWGNSITVDKPPLSLWVMGASVWLFGLNSWALLLPQALLTLGSTCLVYALLRRSFPAYVALLASGIMAFTPVTVLMARYNNPDPLMIFLMLSALYAGVRATERATPRLLFLAAFLLGFGFLAKQLQAFLVLPALVSVFLAFARVPWKRRLLTVGAAGAILLGVSLAWPLAIDLTPADQRPFVGGSMHNSMLELTLGYNGINRVVEAEEDPAATLLPEALRGTASDAGFLRLLNKNYGQEIGWLLVPGLVSLLVVSWQLFRRKFTRQQSILAGGAAIWMFTTYAMLSFMGNSFHSYYSSSLAPPLALCIGIGAYVAIDLRKQAPGRILVVLGLVLSGACSYAMWGLSVAMPLMIGNALLVLVLLSAAMLAVPAPWPRLELIAGGLAAAGLLIGPVSAALVTAGTPQSGSNPLSGSVTRGDNTLSHFLEGVKRGDPAWATGIAIGNAPSVKLSKALTSADPACTWAAATYPGQTAARFQLETGRAILALGGFAAVDPSPSVEQFQRLVAAKRVCYLVEQPAQLEIPGNGADLLAIRNWVRGNFAPEDMDGVTVYRLAK</sequence>
<evidence type="ECO:0000256" key="1">
    <source>
        <dbReference type="ARBA" id="ARBA00004651"/>
    </source>
</evidence>
<comment type="caution">
    <text evidence="11">The sequence shown here is derived from an EMBL/GenBank/DDBJ whole genome shotgun (WGS) entry which is preliminary data.</text>
</comment>
<evidence type="ECO:0000259" key="9">
    <source>
        <dbReference type="Pfam" id="PF13231"/>
    </source>
</evidence>
<feature type="transmembrane region" description="Helical" evidence="8">
    <location>
        <begin position="307"/>
        <end position="326"/>
    </location>
</feature>
<keyword evidence="2" id="KW-1003">Cell membrane</keyword>
<name>A0ABN2ZT67_9MICC</name>
<evidence type="ECO:0000256" key="7">
    <source>
        <dbReference type="ARBA" id="ARBA00023136"/>
    </source>
</evidence>
<feature type="transmembrane region" description="Helical" evidence="8">
    <location>
        <begin position="125"/>
        <end position="146"/>
    </location>
</feature>
<proteinExistence type="predicted"/>
<feature type="domain" description="Glycosyltransferase RgtA/B/C/D-like" evidence="9">
    <location>
        <begin position="76"/>
        <end position="234"/>
    </location>
</feature>
<keyword evidence="12" id="KW-1185">Reference proteome</keyword>
<feature type="transmembrane region" description="Helical" evidence="8">
    <location>
        <begin position="393"/>
        <end position="412"/>
    </location>
</feature>